<accession>A0A2X3KB39</accession>
<dbReference type="AlphaFoldDB" id="A0A2X3KB39"/>
<dbReference type="EMBL" id="UARW01000010">
    <property type="protein sequence ID" value="SQD04851.1"/>
    <property type="molecule type" value="Genomic_DNA"/>
</dbReference>
<dbReference type="Proteomes" id="UP000250991">
    <property type="component" value="Unassembled WGS sequence"/>
</dbReference>
<name>A0A2X3KB39_ECOLX</name>
<evidence type="ECO:0000313" key="1">
    <source>
        <dbReference type="EMBL" id="SQD04851.1"/>
    </source>
</evidence>
<sequence length="72" mass="8436">MKFWSQVYGWITWPLKQFDPLVCPEPLLNLIAWERDIDRFKGEPLDIFRKRVSYAFINAQQAGGGGGLYCHF</sequence>
<reference evidence="1 2" key="1">
    <citation type="submission" date="2018-06" db="EMBL/GenBank/DDBJ databases">
        <authorList>
            <consortium name="Pathogen Informatics"/>
            <person name="Doyle S."/>
        </authorList>
    </citation>
    <scope>NUCLEOTIDE SEQUENCE [LARGE SCALE GENOMIC DNA]</scope>
    <source>
        <strain evidence="1 2">NCTC8009</strain>
    </source>
</reference>
<evidence type="ECO:0000313" key="2">
    <source>
        <dbReference type="Proteomes" id="UP000250991"/>
    </source>
</evidence>
<proteinExistence type="predicted"/>
<protein>
    <submittedName>
        <fullName evidence="1">Uncharacterized protein</fullName>
    </submittedName>
</protein>
<organism evidence="1 2">
    <name type="scientific">Escherichia coli</name>
    <dbReference type="NCBI Taxonomy" id="562"/>
    <lineage>
        <taxon>Bacteria</taxon>
        <taxon>Pseudomonadati</taxon>
        <taxon>Pseudomonadota</taxon>
        <taxon>Gammaproteobacteria</taxon>
        <taxon>Enterobacterales</taxon>
        <taxon>Enterobacteriaceae</taxon>
        <taxon>Escherichia</taxon>
    </lineage>
</organism>
<gene>
    <name evidence="1" type="ORF">NCTC8009_05394</name>
</gene>